<dbReference type="OrthoDB" id="3480105at2"/>
<dbReference type="PROSITE" id="PS51257">
    <property type="entry name" value="PROKAR_LIPOPROTEIN"/>
    <property type="match status" value="1"/>
</dbReference>
<dbReference type="EMBL" id="VKLS01000603">
    <property type="protein sequence ID" value="TSB23564.1"/>
    <property type="molecule type" value="Genomic_DNA"/>
</dbReference>
<dbReference type="InterPro" id="IPR025326">
    <property type="entry name" value="DUF4232"/>
</dbReference>
<feature type="compositionally biased region" description="Polar residues" evidence="1">
    <location>
        <begin position="36"/>
        <end position="61"/>
    </location>
</feature>
<protein>
    <submittedName>
        <fullName evidence="4">DUF4232 domain-containing protein</fullName>
    </submittedName>
</protein>
<evidence type="ECO:0000259" key="3">
    <source>
        <dbReference type="Pfam" id="PF14016"/>
    </source>
</evidence>
<keyword evidence="5" id="KW-1185">Reference proteome</keyword>
<keyword evidence="2" id="KW-0732">Signal</keyword>
<evidence type="ECO:0000256" key="2">
    <source>
        <dbReference type="SAM" id="SignalP"/>
    </source>
</evidence>
<reference evidence="4 5" key="1">
    <citation type="submission" date="2019-07" db="EMBL/GenBank/DDBJ databases">
        <title>Draft genome for Streptomyces benahoarensis MZ03-48.</title>
        <authorList>
            <person name="Gonzalez-Pimentel J.L."/>
        </authorList>
    </citation>
    <scope>NUCLEOTIDE SEQUENCE [LARGE SCALE GENOMIC DNA]</scope>
    <source>
        <strain evidence="4 5">MZ03-48</strain>
    </source>
</reference>
<dbReference type="Proteomes" id="UP000320888">
    <property type="component" value="Unassembled WGS sequence"/>
</dbReference>
<proteinExistence type="predicted"/>
<dbReference type="AlphaFoldDB" id="A0A553Y2W4"/>
<comment type="caution">
    <text evidence="4">The sequence shown here is derived from an EMBL/GenBank/DDBJ whole genome shotgun (WGS) entry which is preliminary data.</text>
</comment>
<gene>
    <name evidence="4" type="ORF">FNZ23_27525</name>
</gene>
<feature type="chain" id="PRO_5038547055" evidence="2">
    <location>
        <begin position="29"/>
        <end position="234"/>
    </location>
</feature>
<sequence>MSRHTTLRLVRRTAAATLVAAAALSLTACQEGGSDKASSASTVADSSPAGQGSGADSSAQANGAGAGKSADEGAPAAAGQPATSGAAASRGTERCHTDGLEAGWGSDGGGVPDMKSTDQQTAAVWLKNIGSSTCTIKGFAGVSISGGEDGPWDLTRSNQSAPTVTLKPGAHTSFTISLLPSTDASDRQVTPGLVMITPPNETKHFQLKWPFGGSLLDQSAATHPGTFVNPVGGH</sequence>
<feature type="signal peptide" evidence="2">
    <location>
        <begin position="1"/>
        <end position="28"/>
    </location>
</feature>
<feature type="compositionally biased region" description="Low complexity" evidence="1">
    <location>
        <begin position="72"/>
        <end position="89"/>
    </location>
</feature>
<evidence type="ECO:0000313" key="4">
    <source>
        <dbReference type="EMBL" id="TSB23564.1"/>
    </source>
</evidence>
<accession>A0A553Y2W4</accession>
<evidence type="ECO:0000313" key="5">
    <source>
        <dbReference type="Proteomes" id="UP000320888"/>
    </source>
</evidence>
<feature type="region of interest" description="Disordered" evidence="1">
    <location>
        <begin position="32"/>
        <end position="116"/>
    </location>
</feature>
<dbReference type="Pfam" id="PF14016">
    <property type="entry name" value="DUF4232"/>
    <property type="match status" value="1"/>
</dbReference>
<name>A0A553Y2W4_9ACTN</name>
<dbReference type="RefSeq" id="WP_143944434.1">
    <property type="nucleotide sequence ID" value="NZ_VKLS01000603.1"/>
</dbReference>
<feature type="domain" description="DUF4232" evidence="3">
    <location>
        <begin position="95"/>
        <end position="213"/>
    </location>
</feature>
<organism evidence="4 5">
    <name type="scientific">Streptomyces benahoarensis</name>
    <dbReference type="NCBI Taxonomy" id="2595054"/>
    <lineage>
        <taxon>Bacteria</taxon>
        <taxon>Bacillati</taxon>
        <taxon>Actinomycetota</taxon>
        <taxon>Actinomycetes</taxon>
        <taxon>Kitasatosporales</taxon>
        <taxon>Streptomycetaceae</taxon>
        <taxon>Streptomyces</taxon>
    </lineage>
</organism>
<evidence type="ECO:0000256" key="1">
    <source>
        <dbReference type="SAM" id="MobiDB-lite"/>
    </source>
</evidence>